<gene>
    <name evidence="2" type="ORF">PPRIM_AZ9-3.1.T0980076</name>
</gene>
<feature type="compositionally biased region" description="Acidic residues" evidence="1">
    <location>
        <begin position="365"/>
        <end position="379"/>
    </location>
</feature>
<proteinExistence type="predicted"/>
<sequence>MLTHLPKCASIIQDERSLEYERLMKRLEKSIIENSLYRLGGDIKFLQGFYSVHSFNQIEKEKLSALIIEYCLQKYVYSTKHFFQTNGTPNNIKQFISTFTKKICKNIQIKYEDLQQIYNEINQTTTLDETFDNVDKQIRIGIINFQEFNKLFRYLILPNQFPQMIDNYLQGDNFNWALLRIVKSEPISTYIKSFEILIESKKSSQPTKIFNSNIIAQLIYHRPDLPIDNYLDFILEDIYSHFIVFLLNTQNMMFFAFPQFPYRPVSIVQPLVYLIGSLKSRSKVWETIERMFLVISDLIHPNSATSNEFVFSFFYLFVKVFVERVEAQNQQKEKNQEEENVIENNIFTKDQLQLLQFDDMIDMDEQEEEEEEDDDEDKYDENSKNKEKVLNNKELMIDQEGIDKFISIIKPHLKYLIYQNPSFNVQIAAIFKYLSKLRPKEIIPQLMEQIQLALERDDIKPLLIIHIIEKIFKQAIQYDQYPQIINYIPFIIRQTTNYILDDGEQIWSFYNTLFQYIPIYDIKDLEAQYPNLNLQEEMNIYGIDFYSITQEISDLSLEAFRKYFSTFEYSNVKYIPSQRGSEIVFSTINKFYNFVFQSSKSNYKEIVNIVCNYLDDKIIDNLSNNFVLLLQAIILRDPNVLKDILIVIQNQILKTTNDHQEFNLSNITTISNYLIIIYEIIQFTGSVNKQYYSSLKCIIDLSLQHEETKIQQAGQNILASLILSQAAIHVKDLQFTNDPTILLDWLRLKQQGKQEKYLPKWQELNDQEFIKQIMDDYYYPSLKQIREIISQKGDSKSLIEYLQNDFLNQYQLQYQLESKQNSQQQLELKIRKCLSLNIDIINAFVNSLYFRMKQYNEYSSETFKKFQDQYCFSVINQMYDEVIRFCIDFVPIYFNNGLALDQKLSNSFINMIQLIIHETSDKVQKLGKWLQLQTKTSDSNKIKFYNRFQSQMFYTYLLNNRIDQIYDSQIMNQQNKELLLISIPFLFDSNQFNHKVNWICLSSRMELLDDREWLYELFEKLYEQLKTIFKNKWFNQQYIESLNESDKQKLSLFQKHFTKGFANFMKVVTNINPRLFLDSYQVLDCVYQNLIDKIHRSDFDMDVLNLLQKISKTSVELNQTNFTRQNVLIIKNQEVQKYVDSIFEQRNQYWLEQQTKINRNLESLNDNLNQIVEQWLSIPIDTTTSRQLITNACALFFMRTAKLPQINERVILKAFHCCISQEYNIRSLGKLLLYRLIQICIFKHKSFKQIRRNSEDFQNSKINLDQYNVYRFILPEDYNYYKLNDYNNKGQIFLYNSLIYTEINREEVKKELQILKSISSDQWHQFINMMIIDESVLDQQQSQQPRMFYQFIQDQTLIPNLFNDIDNQANDKFFSNKVMKYPIRFIQLLKKVQFMKYLFTVTDYEIFNHTKNLIDQTNIDQMPFLRIYLSSLLYASHSSWDCKFKQEIIDYCIDKFEKIIIDQSKDEFKTLEYYLNFAFSRCDLRKQEQFLLSILDKVQKETDNKKLRWIYLFYTTIDSKQNQQIKLLDHLLQTNLDFSNLKAIQTFIPLIIVQQNKNPHNIELLQKFGILEQFRNQTQILFETKYFLYENSEIFCKGLNFLVDQFQQLNINGKINIIITLFESWKSMKFYINPYILQKILPIVEYLLTINEENNLQQLTYGLQIFQNIRIKECTITLIQMTLNLLKVSQNNVKIRQLNFLKILTKEILHINRPEILNNIVQYLLDENKVVMQSCCELITQLIQQMTLQELNCQLEIYLKLATNKETELLGKQVLMAIIMAHPRNIQPWINQVLKVVLEKHNKLQQQQKKFAADYLKLYKTNQLMEIEDIQIQIDLIEKMSELSNPYNYFA</sequence>
<reference evidence="2" key="1">
    <citation type="submission" date="2021-01" db="EMBL/GenBank/DDBJ databases">
        <authorList>
            <consortium name="Genoscope - CEA"/>
            <person name="William W."/>
        </authorList>
    </citation>
    <scope>NUCLEOTIDE SEQUENCE</scope>
</reference>
<dbReference type="EMBL" id="CAJJDM010000101">
    <property type="protein sequence ID" value="CAD8095245.1"/>
    <property type="molecule type" value="Genomic_DNA"/>
</dbReference>
<evidence type="ECO:0000313" key="3">
    <source>
        <dbReference type="Proteomes" id="UP000688137"/>
    </source>
</evidence>
<evidence type="ECO:0000313" key="2">
    <source>
        <dbReference type="EMBL" id="CAD8095245.1"/>
    </source>
</evidence>
<comment type="caution">
    <text evidence="2">The sequence shown here is derived from an EMBL/GenBank/DDBJ whole genome shotgun (WGS) entry which is preliminary data.</text>
</comment>
<dbReference type="Proteomes" id="UP000688137">
    <property type="component" value="Unassembled WGS sequence"/>
</dbReference>
<keyword evidence="3" id="KW-1185">Reference proteome</keyword>
<organism evidence="2 3">
    <name type="scientific">Paramecium primaurelia</name>
    <dbReference type="NCBI Taxonomy" id="5886"/>
    <lineage>
        <taxon>Eukaryota</taxon>
        <taxon>Sar</taxon>
        <taxon>Alveolata</taxon>
        <taxon>Ciliophora</taxon>
        <taxon>Intramacronucleata</taxon>
        <taxon>Oligohymenophorea</taxon>
        <taxon>Peniculida</taxon>
        <taxon>Parameciidae</taxon>
        <taxon>Paramecium</taxon>
    </lineage>
</organism>
<evidence type="ECO:0000256" key="1">
    <source>
        <dbReference type="SAM" id="MobiDB-lite"/>
    </source>
</evidence>
<name>A0A8S1NZQ1_PARPR</name>
<accession>A0A8S1NZQ1</accession>
<dbReference type="OMA" id="NIRIKEC"/>
<protein>
    <submittedName>
        <fullName evidence="2">Uncharacterized protein</fullName>
    </submittedName>
</protein>
<feature type="region of interest" description="Disordered" evidence="1">
    <location>
        <begin position="365"/>
        <end position="385"/>
    </location>
</feature>